<feature type="region of interest" description="Disordered" evidence="2">
    <location>
        <begin position="27"/>
        <end position="411"/>
    </location>
</feature>
<feature type="compositionally biased region" description="Basic and acidic residues" evidence="2">
    <location>
        <begin position="199"/>
        <end position="235"/>
    </location>
</feature>
<feature type="compositionally biased region" description="Acidic residues" evidence="2">
    <location>
        <begin position="336"/>
        <end position="357"/>
    </location>
</feature>
<gene>
    <name evidence="4" type="primary">LOC115220997</name>
</gene>
<feature type="compositionally biased region" description="Basic and acidic residues" evidence="2">
    <location>
        <begin position="241"/>
        <end position="265"/>
    </location>
</feature>
<sequence>MLQQSTFSLLSRNGGLLMLAESRCTSLPQRRGIEDDGQNLNAKPKSRLMNDTWSSAELKHALKDDVKRSNREGSASRGKRHNDKEVDSKRKSHPEKSKSGQLSAKKSTHYTDETEKKERMETMIQREKEKDFAAKKRELLREEEEEKLRLKQERQAKKEAKKLKSYNYKDDDVRLLHQEESSSYAKESRKQKHEKKSKSHDIIESRETEKKHRKQKESVKKNEEAETSRKREKKDSKSKHYRYEEGNEKKTKEERRKENSEASLRHHEKTVKYNSHVDESPKRKHSGESHKSSRKKEESKPDISPLKQDFPENTIKEASEANVIEEETVEKRNDSYDNDYDYADDFEDYSDDFDESLSEPHSKENEDDNVRIPSATEKTEVEKTPTPPSPREDLHRGSVNNDQQDITKTKSNKPYNYGIVEITRTNRRHVSKEVKSKLIARYKELRKLIVLDTDVDQEVFEMSPISQYELYISSFGRANYKQAFVQTGDDSIDRDIQTEETEMVDKWTQYPPSGHDSAGGNQLNHSEVGNQISKTEFDSVRLNKFLFHATRVMSVLLEEELPDNNLMVNTSENSSQLAFCTGYFTLSICPLFGKQSVMHCCCSSTNFTDFLMTVHNDIKMYKAQTKDNINGRNFLGVWDLKQPSKPAKILSSESQISCCCFGPSSSKLTFAGCVDGSILVWDTREAESLHQSIHLDGVSYTVRHPAYNTAGLMMFTSHHAPVQSICHVPRQSYNLKDSRHLSLEPEVSFQLLSMDCIGHINIWVIVELTSVQAHGSLTELGLRPGSKVKLVQSSTLSIQSPLRDPLCVSGIQTHQLCLLPENPNQIYIATDTGHIVHSVRLGSIPYPRVHYPQKMNGSCVLSEVLSIDFSPFKLPCFLTGYSDGNIHLYHTNRECAINSWPLSMTGISSITQVRWSKTRPCVFYAIADHSVVFVFDLLQQHNKPVHKRTIENRITAMEIFCHSDDKSHTIPNERMILCLSSGKIEIQTISASFSQPQDLEWEFLEKYLERS</sequence>
<dbReference type="InterPro" id="IPR036322">
    <property type="entry name" value="WD40_repeat_dom_sf"/>
</dbReference>
<evidence type="ECO:0000313" key="4">
    <source>
        <dbReference type="RefSeq" id="XP_036366124.1"/>
    </source>
</evidence>
<evidence type="ECO:0000313" key="3">
    <source>
        <dbReference type="Proteomes" id="UP000515154"/>
    </source>
</evidence>
<name>A0A7E6FEE4_9MOLL</name>
<dbReference type="PANTHER" id="PTHR16022">
    <property type="entry name" value="WD REPEAT DOMAIN 60"/>
    <property type="match status" value="1"/>
</dbReference>
<dbReference type="RefSeq" id="XP_036366124.1">
    <property type="nucleotide sequence ID" value="XM_036510231.1"/>
</dbReference>
<evidence type="ECO:0000256" key="2">
    <source>
        <dbReference type="SAM" id="MobiDB-lite"/>
    </source>
</evidence>
<accession>A0A7E6FEE4</accession>
<dbReference type="AlphaFoldDB" id="A0A7E6FEE4"/>
<dbReference type="GO" id="GO:0045503">
    <property type="term" value="F:dynein light chain binding"/>
    <property type="evidence" value="ECO:0007669"/>
    <property type="project" value="InterPro"/>
</dbReference>
<reference evidence="4" key="1">
    <citation type="submission" date="2025-08" db="UniProtKB">
        <authorList>
            <consortium name="RefSeq"/>
        </authorList>
    </citation>
    <scope>IDENTIFICATION</scope>
</reference>
<dbReference type="PROSITE" id="PS50082">
    <property type="entry name" value="WD_REPEATS_2"/>
    <property type="match status" value="1"/>
</dbReference>
<organism evidence="3 4">
    <name type="scientific">Octopus sinensis</name>
    <name type="common">East Asian common octopus</name>
    <dbReference type="NCBI Taxonomy" id="2607531"/>
    <lineage>
        <taxon>Eukaryota</taxon>
        <taxon>Metazoa</taxon>
        <taxon>Spiralia</taxon>
        <taxon>Lophotrochozoa</taxon>
        <taxon>Mollusca</taxon>
        <taxon>Cephalopoda</taxon>
        <taxon>Coleoidea</taxon>
        <taxon>Octopodiformes</taxon>
        <taxon>Octopoda</taxon>
        <taxon>Incirrata</taxon>
        <taxon>Octopodidae</taxon>
        <taxon>Octopus</taxon>
    </lineage>
</organism>
<dbReference type="Gene3D" id="2.130.10.10">
    <property type="entry name" value="YVTN repeat-like/Quinoprotein amine dehydrogenase"/>
    <property type="match status" value="2"/>
</dbReference>
<feature type="compositionally biased region" description="Basic and acidic residues" evidence="2">
    <location>
        <begin position="358"/>
        <end position="370"/>
    </location>
</feature>
<feature type="compositionally biased region" description="Basic and acidic residues" evidence="2">
    <location>
        <begin position="109"/>
        <end position="158"/>
    </location>
</feature>
<dbReference type="GO" id="GO:0005868">
    <property type="term" value="C:cytoplasmic dynein complex"/>
    <property type="evidence" value="ECO:0007669"/>
    <property type="project" value="InterPro"/>
</dbReference>
<dbReference type="InterPro" id="IPR001680">
    <property type="entry name" value="WD40_rpt"/>
</dbReference>
<dbReference type="GO" id="GO:0042073">
    <property type="term" value="P:intraciliary transport"/>
    <property type="evidence" value="ECO:0007669"/>
    <property type="project" value="InterPro"/>
</dbReference>
<dbReference type="GO" id="GO:0045504">
    <property type="term" value="F:dynein heavy chain binding"/>
    <property type="evidence" value="ECO:0007669"/>
    <property type="project" value="InterPro"/>
</dbReference>
<feature type="compositionally biased region" description="Basic residues" evidence="2">
    <location>
        <begin position="189"/>
        <end position="198"/>
    </location>
</feature>
<feature type="compositionally biased region" description="Basic and acidic residues" evidence="2">
    <location>
        <begin position="82"/>
        <end position="98"/>
    </location>
</feature>
<dbReference type="Proteomes" id="UP000515154">
    <property type="component" value="Linkage group LG17"/>
</dbReference>
<proteinExistence type="predicted"/>
<dbReference type="KEGG" id="osn:115220997"/>
<feature type="compositionally biased region" description="Basic and acidic residues" evidence="2">
    <location>
        <begin position="57"/>
        <end position="71"/>
    </location>
</feature>
<dbReference type="SMART" id="SM00320">
    <property type="entry name" value="WD40"/>
    <property type="match status" value="3"/>
</dbReference>
<dbReference type="PANTHER" id="PTHR16022:SF0">
    <property type="entry name" value="CYTOPLASMIC DYNEIN 2 INTERMEDIATE CHAIN 1"/>
    <property type="match status" value="1"/>
</dbReference>
<feature type="repeat" description="WD" evidence="1">
    <location>
        <begin position="649"/>
        <end position="691"/>
    </location>
</feature>
<evidence type="ECO:0000256" key="1">
    <source>
        <dbReference type="PROSITE-ProRule" id="PRU00221"/>
    </source>
</evidence>
<dbReference type="InterPro" id="IPR015943">
    <property type="entry name" value="WD40/YVTN_repeat-like_dom_sf"/>
</dbReference>
<keyword evidence="3" id="KW-1185">Reference proteome</keyword>
<dbReference type="GO" id="GO:0005929">
    <property type="term" value="C:cilium"/>
    <property type="evidence" value="ECO:0007669"/>
    <property type="project" value="GOC"/>
</dbReference>
<dbReference type="InterPro" id="IPR042505">
    <property type="entry name" value="DYNC2I1"/>
</dbReference>
<feature type="compositionally biased region" description="Basic and acidic residues" evidence="2">
    <location>
        <begin position="275"/>
        <end position="301"/>
    </location>
</feature>
<keyword evidence="1" id="KW-0853">WD repeat</keyword>
<feature type="compositionally biased region" description="Basic and acidic residues" evidence="2">
    <location>
        <begin position="167"/>
        <end position="180"/>
    </location>
</feature>
<dbReference type="SUPFAM" id="SSF50978">
    <property type="entry name" value="WD40 repeat-like"/>
    <property type="match status" value="1"/>
</dbReference>
<protein>
    <submittedName>
        <fullName evidence="4">WD repeat-containing protein 60 isoform X1</fullName>
    </submittedName>
</protein>